<feature type="region of interest" description="Disordered" evidence="1">
    <location>
        <begin position="88"/>
        <end position="135"/>
    </location>
</feature>
<reference evidence="2" key="1">
    <citation type="journal article" date="2018" name="DNA Res.">
        <title>Multiple hybrid de novo genome assembly of finger millet, an orphan allotetraploid crop.</title>
        <authorList>
            <person name="Hatakeyama M."/>
            <person name="Aluri S."/>
            <person name="Balachadran M.T."/>
            <person name="Sivarajan S.R."/>
            <person name="Patrignani A."/>
            <person name="Gruter S."/>
            <person name="Poveda L."/>
            <person name="Shimizu-Inatsugi R."/>
            <person name="Baeten J."/>
            <person name="Francoijs K.J."/>
            <person name="Nataraja K.N."/>
            <person name="Reddy Y.A.N."/>
            <person name="Phadnis S."/>
            <person name="Ravikumar R.L."/>
            <person name="Schlapbach R."/>
            <person name="Sreeman S.M."/>
            <person name="Shimizu K.K."/>
        </authorList>
    </citation>
    <scope>NUCLEOTIDE SEQUENCE</scope>
</reference>
<protein>
    <submittedName>
        <fullName evidence="2">Uncharacterized protein</fullName>
    </submittedName>
</protein>
<organism evidence="2 3">
    <name type="scientific">Eleusine coracana subsp. coracana</name>
    <dbReference type="NCBI Taxonomy" id="191504"/>
    <lineage>
        <taxon>Eukaryota</taxon>
        <taxon>Viridiplantae</taxon>
        <taxon>Streptophyta</taxon>
        <taxon>Embryophyta</taxon>
        <taxon>Tracheophyta</taxon>
        <taxon>Spermatophyta</taxon>
        <taxon>Magnoliopsida</taxon>
        <taxon>Liliopsida</taxon>
        <taxon>Poales</taxon>
        <taxon>Poaceae</taxon>
        <taxon>PACMAD clade</taxon>
        <taxon>Chloridoideae</taxon>
        <taxon>Cynodonteae</taxon>
        <taxon>Eleusininae</taxon>
        <taxon>Eleusine</taxon>
    </lineage>
</organism>
<evidence type="ECO:0000313" key="3">
    <source>
        <dbReference type="Proteomes" id="UP001054889"/>
    </source>
</evidence>
<sequence length="135" mass="15528">MIPHIVEFHRVTVDVHALLPAGQHQQTPHEMKRRRPTEPAAPSCPILYANKGSDERTYLRTRSCRIWSRNLDGDWRSIIFRSPFSSAHLLPTSLEPPTLLESNEEMRRKTRRDGTGTSRSWREAARSDLLRTGGD</sequence>
<reference evidence="2" key="2">
    <citation type="submission" date="2021-12" db="EMBL/GenBank/DDBJ databases">
        <title>Resequencing data analysis of finger millet.</title>
        <authorList>
            <person name="Hatakeyama M."/>
            <person name="Aluri S."/>
            <person name="Balachadran M.T."/>
            <person name="Sivarajan S.R."/>
            <person name="Poveda L."/>
            <person name="Shimizu-Inatsugi R."/>
            <person name="Schlapbach R."/>
            <person name="Sreeman S.M."/>
            <person name="Shimizu K.K."/>
        </authorList>
    </citation>
    <scope>NUCLEOTIDE SEQUENCE</scope>
</reference>
<proteinExistence type="predicted"/>
<dbReference type="Proteomes" id="UP001054889">
    <property type="component" value="Unassembled WGS sequence"/>
</dbReference>
<keyword evidence="3" id="KW-1185">Reference proteome</keyword>
<comment type="caution">
    <text evidence="2">The sequence shown here is derived from an EMBL/GenBank/DDBJ whole genome shotgun (WGS) entry which is preliminary data.</text>
</comment>
<feature type="compositionally biased region" description="Low complexity" evidence="1">
    <location>
        <begin position="89"/>
        <end position="101"/>
    </location>
</feature>
<dbReference type="EMBL" id="BQKI01000004">
    <property type="protein sequence ID" value="GJM93696.1"/>
    <property type="molecule type" value="Genomic_DNA"/>
</dbReference>
<evidence type="ECO:0000313" key="2">
    <source>
        <dbReference type="EMBL" id="GJM93696.1"/>
    </source>
</evidence>
<dbReference type="AlphaFoldDB" id="A0AAV5C6A6"/>
<evidence type="ECO:0000256" key="1">
    <source>
        <dbReference type="SAM" id="MobiDB-lite"/>
    </source>
</evidence>
<feature type="compositionally biased region" description="Basic and acidic residues" evidence="1">
    <location>
        <begin position="120"/>
        <end position="135"/>
    </location>
</feature>
<accession>A0AAV5C6A6</accession>
<feature type="region of interest" description="Disordered" evidence="1">
    <location>
        <begin position="20"/>
        <end position="47"/>
    </location>
</feature>
<gene>
    <name evidence="2" type="primary">ga10278</name>
    <name evidence="2" type="ORF">PR202_ga10278</name>
</gene>
<name>A0AAV5C6A6_ELECO</name>